<evidence type="ECO:0000256" key="1">
    <source>
        <dbReference type="ARBA" id="ARBA00004127"/>
    </source>
</evidence>
<dbReference type="NCBIfam" id="TIGR00932">
    <property type="entry name" value="2a37"/>
    <property type="match status" value="1"/>
</dbReference>
<comment type="similarity">
    <text evidence="2">Belongs to the monovalent cation:proton antiporter 2 (CPA2) transporter (TC 2.A.37) family.</text>
</comment>
<dbReference type="GO" id="GO:0012505">
    <property type="term" value="C:endomembrane system"/>
    <property type="evidence" value="ECO:0007669"/>
    <property type="project" value="UniProtKB-SubCell"/>
</dbReference>
<feature type="domain" description="RCK N-terminal" evidence="12">
    <location>
        <begin position="405"/>
        <end position="521"/>
    </location>
</feature>
<feature type="transmembrane region" description="Helical" evidence="11">
    <location>
        <begin position="116"/>
        <end position="137"/>
    </location>
</feature>
<keyword evidence="8 11" id="KW-1133">Transmembrane helix</keyword>
<dbReference type="Proteomes" id="UP000031258">
    <property type="component" value="Unassembled WGS sequence"/>
</dbReference>
<keyword evidence="14" id="KW-1185">Reference proteome</keyword>
<feature type="transmembrane region" description="Helical" evidence="11">
    <location>
        <begin position="272"/>
        <end position="291"/>
    </location>
</feature>
<sequence length="581" mass="62822">MHNLRYLPDILVLLGASVFIVVLLKKLRLSPVLGYLVVGAAIGEHGFNLIKDYQYTQYFAEFGVVFLLFVIGLELTFERLIQMRLHVFGFGGLQIAVSTLAIVAVLKQIFMIETSVAVLIAAALALSSTAIILQVLAESKRQSTQVGRLSLAVLLMQDFAVVPLLAILPLISGTKENLLAGIGLASLKALVVIILISIAGRLFLRPLFSLIGSAKSEEVYVSATLLIVLGAAMLTNELGLSTAMGAFIAGLLIAETEYRNKVESSIMPFKSLLLGLFFMTVGMSIDINFILGNLSKLFAISFGLLAIKAIIVFVLCKIFRFGTGAAIHSGLLLSQGGEFAFVLFGLASQQGIIGQETAQFLFMLVAITMAVTPLLSMLGAFIEDKVDINQEVEGNQEFKGVSDLNGHVIIAGFGRVGRVVGFMLSQEQINYVAVDSNYTLVKQARTQGFPVYHGELSKIDTLRAVGAERAAAVILTMDDKVDLRKAVKTISTHYKNLEVIARVQDYREGKGIRKLGADIAVPSTIETGLQLGGALLKSLGIVEHEILTTKEKIRKNDYILVEELELFSGIINGKPKAQVKA</sequence>
<evidence type="ECO:0000256" key="2">
    <source>
        <dbReference type="ARBA" id="ARBA00005551"/>
    </source>
</evidence>
<dbReference type="InterPro" id="IPR004771">
    <property type="entry name" value="K/H_exchanger"/>
</dbReference>
<dbReference type="PANTHER" id="PTHR46157:SF4">
    <property type="entry name" value="K(+) EFFLUX ANTIPORTER 3, CHLOROPLASTIC"/>
    <property type="match status" value="1"/>
</dbReference>
<dbReference type="OrthoDB" id="9781411at2"/>
<comment type="subcellular location">
    <subcellularLocation>
        <location evidence="1">Endomembrane system</location>
        <topology evidence="1">Multi-pass membrane protein</topology>
    </subcellularLocation>
</comment>
<dbReference type="InterPro" id="IPR036291">
    <property type="entry name" value="NAD(P)-bd_dom_sf"/>
</dbReference>
<dbReference type="GO" id="GO:0008324">
    <property type="term" value="F:monoatomic cation transmembrane transporter activity"/>
    <property type="evidence" value="ECO:0007669"/>
    <property type="project" value="InterPro"/>
</dbReference>
<dbReference type="SUPFAM" id="SSF51735">
    <property type="entry name" value="NAD(P)-binding Rossmann-fold domains"/>
    <property type="match status" value="1"/>
</dbReference>
<feature type="transmembrane region" description="Helical" evidence="11">
    <location>
        <begin position="56"/>
        <end position="75"/>
    </location>
</feature>
<evidence type="ECO:0000259" key="12">
    <source>
        <dbReference type="PROSITE" id="PS51201"/>
    </source>
</evidence>
<evidence type="ECO:0000313" key="14">
    <source>
        <dbReference type="Proteomes" id="UP000031258"/>
    </source>
</evidence>
<dbReference type="PANTHER" id="PTHR46157">
    <property type="entry name" value="K(+) EFFLUX ANTIPORTER 3, CHLOROPLASTIC"/>
    <property type="match status" value="1"/>
</dbReference>
<proteinExistence type="inferred from homology"/>
<comment type="caution">
    <text evidence="13">The sequence shown here is derived from an EMBL/GenBank/DDBJ whole genome shotgun (WGS) entry which is preliminary data.</text>
</comment>
<keyword evidence="3" id="KW-0813">Transport</keyword>
<organism evidence="13 14">
    <name type="scientific">Candidatus Jidaibacter acanthamoebae</name>
    <dbReference type="NCBI Taxonomy" id="86105"/>
    <lineage>
        <taxon>Bacteria</taxon>
        <taxon>Pseudomonadati</taxon>
        <taxon>Pseudomonadota</taxon>
        <taxon>Alphaproteobacteria</taxon>
        <taxon>Rickettsiales</taxon>
        <taxon>Candidatus Midichloriaceae</taxon>
        <taxon>Candidatus Jidaibacter</taxon>
    </lineage>
</organism>
<evidence type="ECO:0000256" key="7">
    <source>
        <dbReference type="ARBA" id="ARBA00022958"/>
    </source>
</evidence>
<evidence type="ECO:0000256" key="6">
    <source>
        <dbReference type="ARBA" id="ARBA00022692"/>
    </source>
</evidence>
<evidence type="ECO:0000256" key="4">
    <source>
        <dbReference type="ARBA" id="ARBA00022449"/>
    </source>
</evidence>
<dbReference type="STRING" id="86105.NF27_HQ00040"/>
<dbReference type="FunFam" id="3.40.50.720:FF:000036">
    <property type="entry name" value="Glutathione-regulated potassium-efflux system protein KefB"/>
    <property type="match status" value="1"/>
</dbReference>
<dbReference type="GO" id="GO:0006813">
    <property type="term" value="P:potassium ion transport"/>
    <property type="evidence" value="ECO:0007669"/>
    <property type="project" value="UniProtKB-KW"/>
</dbReference>
<feature type="transmembrane region" description="Helical" evidence="11">
    <location>
        <begin position="32"/>
        <end position="50"/>
    </location>
</feature>
<feature type="transmembrane region" description="Helical" evidence="11">
    <location>
        <begin position="6"/>
        <end position="25"/>
    </location>
</feature>
<evidence type="ECO:0000256" key="11">
    <source>
        <dbReference type="SAM" id="Phobius"/>
    </source>
</evidence>
<evidence type="ECO:0000256" key="3">
    <source>
        <dbReference type="ARBA" id="ARBA00022448"/>
    </source>
</evidence>
<name>A0A0C1MX67_9RICK</name>
<dbReference type="GO" id="GO:0005886">
    <property type="term" value="C:plasma membrane"/>
    <property type="evidence" value="ECO:0007669"/>
    <property type="project" value="TreeGrafter"/>
</dbReference>
<evidence type="ECO:0000256" key="5">
    <source>
        <dbReference type="ARBA" id="ARBA00022538"/>
    </source>
</evidence>
<dbReference type="InterPro" id="IPR038770">
    <property type="entry name" value="Na+/solute_symporter_sf"/>
</dbReference>
<dbReference type="PATRIC" id="fig|86105.3.peg.1641"/>
<keyword evidence="7" id="KW-0630">Potassium</keyword>
<feature type="transmembrane region" description="Helical" evidence="11">
    <location>
        <begin position="225"/>
        <end position="252"/>
    </location>
</feature>
<protein>
    <submittedName>
        <fullName evidence="13">Glutathione regulate potassium efflux protein KefB</fullName>
    </submittedName>
</protein>
<feature type="transmembrane region" description="Helical" evidence="11">
    <location>
        <begin position="149"/>
        <end position="172"/>
    </location>
</feature>
<dbReference type="GO" id="GO:1902600">
    <property type="term" value="P:proton transmembrane transport"/>
    <property type="evidence" value="ECO:0007669"/>
    <property type="project" value="InterPro"/>
</dbReference>
<evidence type="ECO:0000256" key="10">
    <source>
        <dbReference type="ARBA" id="ARBA00023136"/>
    </source>
</evidence>
<gene>
    <name evidence="13" type="primary">kefB_2</name>
    <name evidence="13" type="ORF">NF27_HQ00040</name>
</gene>
<dbReference type="Pfam" id="PF02254">
    <property type="entry name" value="TrkA_N"/>
    <property type="match status" value="1"/>
</dbReference>
<dbReference type="AlphaFoldDB" id="A0A0C1MX67"/>
<keyword evidence="9" id="KW-0406">Ion transport</keyword>
<accession>A0A0C1MX67</accession>
<evidence type="ECO:0000256" key="9">
    <source>
        <dbReference type="ARBA" id="ARBA00023065"/>
    </source>
</evidence>
<dbReference type="Pfam" id="PF00999">
    <property type="entry name" value="Na_H_Exchanger"/>
    <property type="match status" value="1"/>
</dbReference>
<dbReference type="Gene3D" id="1.20.1530.20">
    <property type="match status" value="1"/>
</dbReference>
<feature type="transmembrane region" description="Helical" evidence="11">
    <location>
        <begin position="326"/>
        <end position="348"/>
    </location>
</feature>
<dbReference type="InterPro" id="IPR003148">
    <property type="entry name" value="RCK_N"/>
</dbReference>
<keyword evidence="5" id="KW-0633">Potassium transport</keyword>
<dbReference type="InterPro" id="IPR006153">
    <property type="entry name" value="Cation/H_exchanger_TM"/>
</dbReference>
<keyword evidence="10 11" id="KW-0472">Membrane</keyword>
<dbReference type="Gene3D" id="3.40.50.720">
    <property type="entry name" value="NAD(P)-binding Rossmann-like Domain"/>
    <property type="match status" value="1"/>
</dbReference>
<reference evidence="13 14" key="1">
    <citation type="submission" date="2014-11" db="EMBL/GenBank/DDBJ databases">
        <title>A Rickettsiales Symbiont of Amoebae With Ancient Features.</title>
        <authorList>
            <person name="Schulz F."/>
            <person name="Martijn J."/>
            <person name="Wascher F."/>
            <person name="Kostanjsek R."/>
            <person name="Ettema T.J."/>
            <person name="Horn M."/>
        </authorList>
    </citation>
    <scope>NUCLEOTIDE SEQUENCE [LARGE SCALE GENOMIC DNA]</scope>
    <source>
        <strain evidence="13 14">UWC36</strain>
    </source>
</reference>
<dbReference type="RefSeq" id="WP_053332719.1">
    <property type="nucleotide sequence ID" value="NZ_JSWE01000184.1"/>
</dbReference>
<feature type="transmembrane region" description="Helical" evidence="11">
    <location>
        <begin position="298"/>
        <end position="320"/>
    </location>
</feature>
<feature type="transmembrane region" description="Helical" evidence="11">
    <location>
        <begin position="178"/>
        <end position="204"/>
    </location>
</feature>
<feature type="transmembrane region" description="Helical" evidence="11">
    <location>
        <begin position="87"/>
        <end position="110"/>
    </location>
</feature>
<keyword evidence="6 11" id="KW-0812">Transmembrane</keyword>
<feature type="transmembrane region" description="Helical" evidence="11">
    <location>
        <begin position="360"/>
        <end position="382"/>
    </location>
</feature>
<dbReference type="GO" id="GO:0015297">
    <property type="term" value="F:antiporter activity"/>
    <property type="evidence" value="ECO:0007669"/>
    <property type="project" value="UniProtKB-KW"/>
</dbReference>
<evidence type="ECO:0000256" key="8">
    <source>
        <dbReference type="ARBA" id="ARBA00022989"/>
    </source>
</evidence>
<dbReference type="PROSITE" id="PS51201">
    <property type="entry name" value="RCK_N"/>
    <property type="match status" value="1"/>
</dbReference>
<dbReference type="EMBL" id="JSWE01000184">
    <property type="protein sequence ID" value="KIE04466.1"/>
    <property type="molecule type" value="Genomic_DNA"/>
</dbReference>
<evidence type="ECO:0000313" key="13">
    <source>
        <dbReference type="EMBL" id="KIE04466.1"/>
    </source>
</evidence>
<keyword evidence="4" id="KW-0050">Antiport</keyword>